<dbReference type="eggNOG" id="ENOG502R2IJ">
    <property type="taxonomic scope" value="Eukaryota"/>
</dbReference>
<feature type="transmembrane region" description="Helical" evidence="1">
    <location>
        <begin position="39"/>
        <end position="60"/>
    </location>
</feature>
<dbReference type="RefSeq" id="NP_503584.2">
    <property type="nucleotide sequence ID" value="NM_071183.2"/>
</dbReference>
<dbReference type="Proteomes" id="UP000001940">
    <property type="component" value="Chromosome V"/>
</dbReference>
<dbReference type="EMBL" id="BX284605">
    <property type="protein sequence ID" value="CCD67416.1"/>
    <property type="molecule type" value="Genomic_DNA"/>
</dbReference>
<gene>
    <name evidence="2 4" type="primary">srbc-21</name>
    <name evidence="4" type="ORF">C45H4.7</name>
    <name evidence="2" type="ORF">CELE_C45H4.7</name>
</gene>
<accession>O44696</accession>
<dbReference type="UCSC" id="C45H4.7">
    <property type="organism name" value="c. elegans"/>
</dbReference>
<feature type="transmembrane region" description="Helical" evidence="1">
    <location>
        <begin position="7"/>
        <end position="27"/>
    </location>
</feature>
<keyword evidence="2" id="KW-0675">Receptor</keyword>
<feature type="transmembrane region" description="Helical" evidence="1">
    <location>
        <begin position="174"/>
        <end position="192"/>
    </location>
</feature>
<dbReference type="InterPro" id="IPR019420">
    <property type="entry name" value="7TM_GPCR_serpentine_rcpt_Srbc"/>
</dbReference>
<feature type="transmembrane region" description="Helical" evidence="1">
    <location>
        <begin position="118"/>
        <end position="138"/>
    </location>
</feature>
<dbReference type="AGR" id="WB:WBGene00016689"/>
<organism evidence="2 3">
    <name type="scientific">Caenorhabditis elegans</name>
    <dbReference type="NCBI Taxonomy" id="6239"/>
    <lineage>
        <taxon>Eukaryota</taxon>
        <taxon>Metazoa</taxon>
        <taxon>Ecdysozoa</taxon>
        <taxon>Nematoda</taxon>
        <taxon>Chromadorea</taxon>
        <taxon>Rhabditida</taxon>
        <taxon>Rhabditina</taxon>
        <taxon>Rhabditomorpha</taxon>
        <taxon>Rhabditoidea</taxon>
        <taxon>Rhabditidae</taxon>
        <taxon>Peloderinae</taxon>
        <taxon>Caenorhabditis</taxon>
    </lineage>
</organism>
<evidence type="ECO:0000313" key="4">
    <source>
        <dbReference type="WormBase" id="C45H4.7"/>
    </source>
</evidence>
<keyword evidence="1" id="KW-0812">Transmembrane</keyword>
<dbReference type="CTD" id="183488"/>
<protein>
    <submittedName>
        <fullName evidence="2">Serpentine Receptor, class BC (Class B-like)</fullName>
    </submittedName>
</protein>
<dbReference type="PANTHER" id="PTHR10664:SF2">
    <property type="entry name" value="SERPENTINE RECEPTOR, CLASS BC (CLASS B-LIKE)"/>
    <property type="match status" value="1"/>
</dbReference>
<keyword evidence="1" id="KW-0472">Membrane</keyword>
<dbReference type="InParanoid" id="O44696"/>
<dbReference type="Pfam" id="PF10316">
    <property type="entry name" value="7TM_GPCR_Srbc"/>
    <property type="match status" value="1"/>
</dbReference>
<feature type="transmembrane region" description="Helical" evidence="1">
    <location>
        <begin position="72"/>
        <end position="88"/>
    </location>
</feature>
<evidence type="ECO:0000313" key="2">
    <source>
        <dbReference type="EMBL" id="CCD67416.1"/>
    </source>
</evidence>
<proteinExistence type="predicted"/>
<evidence type="ECO:0000256" key="1">
    <source>
        <dbReference type="SAM" id="Phobius"/>
    </source>
</evidence>
<dbReference type="GeneID" id="183488"/>
<dbReference type="HOGENOM" id="CLU_059075_1_0_1"/>
<dbReference type="PaxDb" id="6239-C45H4.7"/>
<dbReference type="KEGG" id="cel:CELE_C45H4.7"/>
<dbReference type="SMR" id="O44696"/>
<dbReference type="STRING" id="6239.C45H4.7.1"/>
<dbReference type="PIR" id="T32720">
    <property type="entry name" value="T32720"/>
</dbReference>
<keyword evidence="1" id="KW-1133">Transmembrane helix</keyword>
<reference evidence="2 3" key="1">
    <citation type="journal article" date="1998" name="Science">
        <title>Genome sequence of the nematode C. elegans: a platform for investigating biology.</title>
        <authorList>
            <consortium name="The C. elegans sequencing consortium"/>
            <person name="Sulson J.E."/>
            <person name="Waterston R."/>
        </authorList>
    </citation>
    <scope>NUCLEOTIDE SEQUENCE [LARGE SCALE GENOMIC DNA]</scope>
    <source>
        <strain evidence="2 3">Bristol N2</strain>
    </source>
</reference>
<evidence type="ECO:0000313" key="3">
    <source>
        <dbReference type="Proteomes" id="UP000001940"/>
    </source>
</evidence>
<name>O44696_CAEEL</name>
<dbReference type="AlphaFoldDB" id="O44696"/>
<keyword evidence="3" id="KW-1185">Reference proteome</keyword>
<feature type="transmembrane region" description="Helical" evidence="1">
    <location>
        <begin position="213"/>
        <end position="231"/>
    </location>
</feature>
<dbReference type="WormBase" id="C45H4.7">
    <property type="protein sequence ID" value="CE38050"/>
    <property type="gene ID" value="WBGene00016689"/>
    <property type="gene designation" value="srbc-21"/>
</dbReference>
<sequence>MFSYLEIIINLIGVFFAIFSCFINIFNLKKLEKKKEDMVLFYFRFFLDAFFGATILFFFASSIASNFSAEEIVIKLIYLSGLLGTLVGRARAAVTLMITVERILAVFTPIFYRNYRPLISNLAILSLIVGYGLFDYLIMRFLCDFKFVIPTNCITAGCSMNLCSSQYWATSKTVIIAFTFLFAIMLSLKLLWKVIKEKNKDFNNANRLALIDAAIIFLFDISSSIISYYVIKINNGGPITAALKQFGCVIEALLVFRTITRKTRVVKIGKSDVIASHAKGHNKQPTF</sequence>
<dbReference type="PhylomeDB" id="O44696"/>
<dbReference type="PANTHER" id="PTHR10664">
    <property type="entry name" value="SERPENTINE RECEPTOR-C.ELEGANS"/>
    <property type="match status" value="1"/>
</dbReference>